<dbReference type="Proteomes" id="UP000064189">
    <property type="component" value="Unassembled WGS sequence"/>
</dbReference>
<dbReference type="InterPro" id="IPR028082">
    <property type="entry name" value="Peripla_BP_I"/>
</dbReference>
<dbReference type="PANTHER" id="PTHR46847">
    <property type="entry name" value="D-ALLOSE-BINDING PERIPLASMIC PROTEIN-RELATED"/>
    <property type="match status" value="1"/>
</dbReference>
<proteinExistence type="inferred from homology"/>
<feature type="domain" description="Periplasmic binding protein" evidence="4">
    <location>
        <begin position="43"/>
        <end position="296"/>
    </location>
</feature>
<dbReference type="RefSeq" id="WP_061140797.1">
    <property type="nucleotide sequence ID" value="NZ_LNNH01000010.1"/>
</dbReference>
<comment type="caution">
    <text evidence="5">The sequence shown here is derived from an EMBL/GenBank/DDBJ whole genome shotgun (WGS) entry which is preliminary data.</text>
</comment>
<evidence type="ECO:0000313" key="6">
    <source>
        <dbReference type="Proteomes" id="UP000064189"/>
    </source>
</evidence>
<keyword evidence="6" id="KW-1185">Reference proteome</keyword>
<dbReference type="InterPro" id="IPR025997">
    <property type="entry name" value="SBP_2_dom"/>
</dbReference>
<sequence length="628" mass="70037">MTKKRIYRNIMIGLSVCCLLPLLLHYKNTEKEAKEEKEVDYVIGVSQPNLLEPWQVLMYEELTEEAAKHHNIRVIYTDAAHSSAQQIEEIETLKSYGIDLLIVSVDNTAALTPVISKVYEEIPVIVLGRGVEGYNYTLYIGSDHHFIGEMAAEAAMQLLGNKGGDIIELQGVASALQVEERSEGFREKISENSAYKITDSLVANWQRDKAEDKLKELLRYRHDPPDLIYAYNDAMALGARKALEALHLKGVDIIGSDGVNKPDGGLQLVKGKKVDTTFITPTGGKEAIQYAIEILNQEAEIPKKIIVRNHQVTLKNVNEYLQQRDLSTNHQEEKDVKVTLGFAQVGKESGFRAANTSSIIAAAKDEGVNLKLKNANNDQEKQVEIIRGFIKQGVDVIAFSPKVEHGWDEVLQEAKNAGIPVILSDREIEVRDSSLWTSFIGSDFVEEGRRAARWLVNGRKTPGKEVNIIELEGTSNAAPSIGRKEGFEEVLHDHHSYRILDSLIGDFTYRKGKEMMAAALARYGRDIDVVYAHNDDMAIGAIEAIDEYGLRPGKDIKIISIDATKKALTALSIGKLNFSVECNPLLGPQLMKSVKDLKAGKEIPMKIITSEKTFTKEEAKQEILMRHY</sequence>
<organism evidence="5 6">
    <name type="scientific">Peribacillus simplex</name>
    <dbReference type="NCBI Taxonomy" id="1478"/>
    <lineage>
        <taxon>Bacteria</taxon>
        <taxon>Bacillati</taxon>
        <taxon>Bacillota</taxon>
        <taxon>Bacilli</taxon>
        <taxon>Bacillales</taxon>
        <taxon>Bacillaceae</taxon>
        <taxon>Peribacillus</taxon>
    </lineage>
</organism>
<comment type="subcellular location">
    <subcellularLocation>
        <location evidence="1">Cell envelope</location>
    </subcellularLocation>
</comment>
<dbReference type="AlphaFoldDB" id="A0A120GQS7"/>
<evidence type="ECO:0000256" key="1">
    <source>
        <dbReference type="ARBA" id="ARBA00004196"/>
    </source>
</evidence>
<accession>A0A120GQS7</accession>
<dbReference type="EMBL" id="LNNH01000010">
    <property type="protein sequence ID" value="KWW21796.1"/>
    <property type="molecule type" value="Genomic_DNA"/>
</dbReference>
<evidence type="ECO:0000256" key="3">
    <source>
        <dbReference type="ARBA" id="ARBA00022729"/>
    </source>
</evidence>
<reference evidence="5 6" key="1">
    <citation type="submission" date="2015-11" db="EMBL/GenBank/DDBJ databases">
        <title>Genome Sequence of Bacillus simplex strain VanAntwerpen2.</title>
        <authorList>
            <person name="Couger M.B."/>
        </authorList>
    </citation>
    <scope>NUCLEOTIDE SEQUENCE [LARGE SCALE GENOMIC DNA]</scope>
    <source>
        <strain evidence="5 6">VanAntwerpen02</strain>
    </source>
</reference>
<dbReference type="GO" id="GO:0030313">
    <property type="term" value="C:cell envelope"/>
    <property type="evidence" value="ECO:0007669"/>
    <property type="project" value="UniProtKB-SubCell"/>
</dbReference>
<dbReference type="CDD" id="cd06309">
    <property type="entry name" value="PBP1_galactofuranose_YtfQ-like"/>
    <property type="match status" value="1"/>
</dbReference>
<keyword evidence="3" id="KW-0732">Signal</keyword>
<evidence type="ECO:0000259" key="4">
    <source>
        <dbReference type="Pfam" id="PF13407"/>
    </source>
</evidence>
<gene>
    <name evidence="5" type="ORF">AS888_04655</name>
</gene>
<protein>
    <recommendedName>
        <fullName evidence="4">Periplasmic binding protein domain-containing protein</fullName>
    </recommendedName>
</protein>
<dbReference type="Gene3D" id="3.40.50.2300">
    <property type="match status" value="4"/>
</dbReference>
<dbReference type="Pfam" id="PF13407">
    <property type="entry name" value="Peripla_BP_4"/>
    <property type="match status" value="2"/>
</dbReference>
<dbReference type="GO" id="GO:0030246">
    <property type="term" value="F:carbohydrate binding"/>
    <property type="evidence" value="ECO:0007669"/>
    <property type="project" value="UniProtKB-ARBA"/>
</dbReference>
<dbReference type="PANTHER" id="PTHR46847:SF3">
    <property type="entry name" value="GALACTOFURANOSE-BINDING PROTEIN YTFQ"/>
    <property type="match status" value="1"/>
</dbReference>
<feature type="domain" description="Periplasmic binding protein" evidence="4">
    <location>
        <begin position="347"/>
        <end position="601"/>
    </location>
</feature>
<dbReference type="CDD" id="cd06308">
    <property type="entry name" value="PBP1_sensor_kinase-like"/>
    <property type="match status" value="1"/>
</dbReference>
<evidence type="ECO:0000313" key="5">
    <source>
        <dbReference type="EMBL" id="KWW21796.1"/>
    </source>
</evidence>
<evidence type="ECO:0000256" key="2">
    <source>
        <dbReference type="ARBA" id="ARBA00007639"/>
    </source>
</evidence>
<name>A0A120GQS7_9BACI</name>
<dbReference type="SUPFAM" id="SSF53822">
    <property type="entry name" value="Periplasmic binding protein-like I"/>
    <property type="match status" value="2"/>
</dbReference>
<comment type="similarity">
    <text evidence="2">Belongs to the bacterial solute-binding protein 2 family.</text>
</comment>